<dbReference type="InterPro" id="IPR013320">
    <property type="entry name" value="ConA-like_dom_sf"/>
</dbReference>
<feature type="region of interest" description="Disordered" evidence="1">
    <location>
        <begin position="294"/>
        <end position="318"/>
    </location>
</feature>
<feature type="region of interest" description="Disordered" evidence="1">
    <location>
        <begin position="370"/>
        <end position="393"/>
    </location>
</feature>
<sequence length="654" mass="70031">MGRYELQFSVSDRVWAQTGVRANVTVDVRLLSPDALAHAASVTLAPTTPADLTRGWTPGEGGGGLGRLVQAVQRVVGQATYAVEVVSVYSSRDQDEAYYTPYAPSQADRSPRPSAQPPRQDVADRTPPSRTNKDSQGESASPTPEFRGRRAPSTCVWVSVRKGAASFMDPVKLQGLLALHSQKLEEATGLRVVLEDAGSGGGGVLAPKDTTQGSQDPSSAASLASTALPLQVVDTNSTALVTPRLSQAHICQTPAHEPEICTPTSCLNGGRCVRLQQGDRPPPTSLRSVRHLVSQRRSLRQATTGRQPVLGPMFRPMRGSRWNRSMMEGVEGSRRRRLETEGKKWGFGNIGAFAPRGRLGPAARCCLGPSRARDGRGSAHSSRAGHHQPASAHPPLTLILYSGPLAPTLRFPDAPPTPMMAVQLVDGRPQLLLEGRMGVLKVEVNATLHDGDWHTLHLVLDTQKGFPWVGLISPRLELARGEERRGFIAGLSELLPRPRSSFRRWAVLRLEGLVGAEDEDDLSGASVLVDFCGRGWEANPPDDSHCLARAPWARPGGAGPWLGSGPLQLGGLAHARPRPEDHGWTQTPTATPLDGCISHLRIDGQVRTLPLPGGEGGGLNQLLNRSFAECQRARPQHGARGEGGGGEAHWPTVP</sequence>
<dbReference type="Gene3D" id="2.60.120.200">
    <property type="match status" value="1"/>
</dbReference>
<feature type="region of interest" description="Disordered" evidence="1">
    <location>
        <begin position="101"/>
        <end position="152"/>
    </location>
</feature>
<dbReference type="OrthoDB" id="6352190at2759"/>
<dbReference type="AlphaFoldDB" id="A0A423SA38"/>
<feature type="region of interest" description="Disordered" evidence="1">
    <location>
        <begin position="201"/>
        <end position="222"/>
    </location>
</feature>
<gene>
    <name evidence="3" type="ORF">C7M84_021229</name>
</gene>
<dbReference type="InterPro" id="IPR001791">
    <property type="entry name" value="Laminin_G"/>
</dbReference>
<reference evidence="3 4" key="2">
    <citation type="submission" date="2019-01" db="EMBL/GenBank/DDBJ databases">
        <title>The decoding of complex shrimp genome reveals the adaptation for benthos swimmer, frequently molting mechanism and breeding impact on genome.</title>
        <authorList>
            <person name="Sun Y."/>
            <person name="Gao Y."/>
            <person name="Yu Y."/>
        </authorList>
    </citation>
    <scope>NUCLEOTIDE SEQUENCE [LARGE SCALE GENOMIC DNA]</scope>
    <source>
        <tissue evidence="3">Muscle</tissue>
    </source>
</reference>
<dbReference type="EMBL" id="QCYY01004415">
    <property type="protein sequence ID" value="ROT61036.1"/>
    <property type="molecule type" value="Genomic_DNA"/>
</dbReference>
<organism evidence="3 4">
    <name type="scientific">Penaeus vannamei</name>
    <name type="common">Whiteleg shrimp</name>
    <name type="synonym">Litopenaeus vannamei</name>
    <dbReference type="NCBI Taxonomy" id="6689"/>
    <lineage>
        <taxon>Eukaryota</taxon>
        <taxon>Metazoa</taxon>
        <taxon>Ecdysozoa</taxon>
        <taxon>Arthropoda</taxon>
        <taxon>Crustacea</taxon>
        <taxon>Multicrustacea</taxon>
        <taxon>Malacostraca</taxon>
        <taxon>Eumalacostraca</taxon>
        <taxon>Eucarida</taxon>
        <taxon>Decapoda</taxon>
        <taxon>Dendrobranchiata</taxon>
        <taxon>Penaeoidea</taxon>
        <taxon>Penaeidae</taxon>
        <taxon>Penaeus</taxon>
    </lineage>
</organism>
<keyword evidence="4" id="KW-1185">Reference proteome</keyword>
<accession>A0A423SA38</accession>
<evidence type="ECO:0000256" key="1">
    <source>
        <dbReference type="SAM" id="MobiDB-lite"/>
    </source>
</evidence>
<dbReference type="SUPFAM" id="SSF49899">
    <property type="entry name" value="Concanavalin A-like lectins/glucanases"/>
    <property type="match status" value="1"/>
</dbReference>
<reference evidence="3 4" key="1">
    <citation type="submission" date="2018-04" db="EMBL/GenBank/DDBJ databases">
        <authorList>
            <person name="Zhang X."/>
            <person name="Yuan J."/>
            <person name="Li F."/>
            <person name="Xiang J."/>
        </authorList>
    </citation>
    <scope>NUCLEOTIDE SEQUENCE [LARGE SCALE GENOMIC DNA]</scope>
    <source>
        <tissue evidence="3">Muscle</tissue>
    </source>
</reference>
<name>A0A423SA38_PENVA</name>
<evidence type="ECO:0000259" key="2">
    <source>
        <dbReference type="Pfam" id="PF02210"/>
    </source>
</evidence>
<protein>
    <recommendedName>
        <fullName evidence="2">Laminin G domain-containing protein</fullName>
    </recommendedName>
</protein>
<dbReference type="Pfam" id="PF02210">
    <property type="entry name" value="Laminin_G_2"/>
    <property type="match status" value="1"/>
</dbReference>
<evidence type="ECO:0000313" key="4">
    <source>
        <dbReference type="Proteomes" id="UP000283509"/>
    </source>
</evidence>
<dbReference type="STRING" id="6689.A0A423SA38"/>
<dbReference type="Proteomes" id="UP000283509">
    <property type="component" value="Unassembled WGS sequence"/>
</dbReference>
<evidence type="ECO:0000313" key="3">
    <source>
        <dbReference type="EMBL" id="ROT61036.1"/>
    </source>
</evidence>
<comment type="caution">
    <text evidence="3">The sequence shown here is derived from an EMBL/GenBank/DDBJ whole genome shotgun (WGS) entry which is preliminary data.</text>
</comment>
<proteinExistence type="predicted"/>
<feature type="region of interest" description="Disordered" evidence="1">
    <location>
        <begin position="632"/>
        <end position="654"/>
    </location>
</feature>
<feature type="domain" description="Laminin G" evidence="2">
    <location>
        <begin position="399"/>
        <end position="605"/>
    </location>
</feature>